<proteinExistence type="predicted"/>
<dbReference type="EMBL" id="RKHL01000001">
    <property type="protein sequence ID" value="ROR83309.1"/>
    <property type="molecule type" value="Genomic_DNA"/>
</dbReference>
<feature type="region of interest" description="Disordered" evidence="1">
    <location>
        <begin position="34"/>
        <end position="58"/>
    </location>
</feature>
<keyword evidence="2" id="KW-0732">Signal</keyword>
<keyword evidence="4" id="KW-1185">Reference proteome</keyword>
<dbReference type="Proteomes" id="UP000266915">
    <property type="component" value="Unassembled WGS sequence"/>
</dbReference>
<sequence>MSSGLSRTVPAIARGARVLTIAALLGVLTACSAPPSQAPTEAPPGSTPTSSAALPPPPTSAFPGLTCDALVPDTEVASFLGAAAAPQPLTVDDAPVLQDGGTVCAWADEADGTSLTVRLVGDGVDHWATFNHWYEHTDWSDSVGEINGTMCSDGTCSVHALDGERFIEVDAAGVDDPAGTRSEELARTALAAAPVPTPAAPPSSSAPTSRSCATALPVDTAAAHLGAAATGASYVSTATPSYHLAQDSLQRVGGLDCRLLSADSRELVRFTVLPGGAWVLREDSPVGAVDAAGSEHSAHARRGDDWVRLQAPGASEETTQALLVELLG</sequence>
<protein>
    <recommendedName>
        <fullName evidence="5">DUF3558 domain-containing protein</fullName>
    </recommendedName>
</protein>
<evidence type="ECO:0008006" key="5">
    <source>
        <dbReference type="Google" id="ProtNLM"/>
    </source>
</evidence>
<organism evidence="3 4">
    <name type="scientific">Plantibacter flavus</name>
    <dbReference type="NCBI Taxonomy" id="150123"/>
    <lineage>
        <taxon>Bacteria</taxon>
        <taxon>Bacillati</taxon>
        <taxon>Actinomycetota</taxon>
        <taxon>Actinomycetes</taxon>
        <taxon>Micrococcales</taxon>
        <taxon>Microbacteriaceae</taxon>
        <taxon>Plantibacter</taxon>
    </lineage>
</organism>
<comment type="caution">
    <text evidence="3">The sequence shown here is derived from an EMBL/GenBank/DDBJ whole genome shotgun (WGS) entry which is preliminary data.</text>
</comment>
<evidence type="ECO:0000256" key="2">
    <source>
        <dbReference type="SAM" id="SignalP"/>
    </source>
</evidence>
<reference evidence="3 4" key="1">
    <citation type="submission" date="2018-11" db="EMBL/GenBank/DDBJ databases">
        <title>Sequencing the genomes of 1000 actinobacteria strains.</title>
        <authorList>
            <person name="Klenk H.-P."/>
        </authorList>
    </citation>
    <scope>NUCLEOTIDE SEQUENCE [LARGE SCALE GENOMIC DNA]</scope>
    <source>
        <strain evidence="3 4">DSM 14012</strain>
    </source>
</reference>
<evidence type="ECO:0000256" key="1">
    <source>
        <dbReference type="SAM" id="MobiDB-lite"/>
    </source>
</evidence>
<feature type="chain" id="PRO_5018654358" description="DUF3558 domain-containing protein" evidence="2">
    <location>
        <begin position="39"/>
        <end position="328"/>
    </location>
</feature>
<dbReference type="AlphaFoldDB" id="A0A3N2C715"/>
<evidence type="ECO:0000313" key="3">
    <source>
        <dbReference type="EMBL" id="ROR83309.1"/>
    </source>
</evidence>
<name>A0A3N2C715_9MICO</name>
<feature type="signal peptide" evidence="2">
    <location>
        <begin position="1"/>
        <end position="38"/>
    </location>
</feature>
<gene>
    <name evidence="3" type="ORF">EDD42_3420</name>
</gene>
<dbReference type="PROSITE" id="PS51257">
    <property type="entry name" value="PROKAR_LIPOPROTEIN"/>
    <property type="match status" value="1"/>
</dbReference>
<accession>A0A3N2C715</accession>
<evidence type="ECO:0000313" key="4">
    <source>
        <dbReference type="Proteomes" id="UP000266915"/>
    </source>
</evidence>